<dbReference type="EMBL" id="JBHTCM010000007">
    <property type="protein sequence ID" value="MFC7332862.1"/>
    <property type="molecule type" value="Genomic_DNA"/>
</dbReference>
<dbReference type="RefSeq" id="WP_377357578.1">
    <property type="nucleotide sequence ID" value="NZ_JBHTCM010000007.1"/>
</dbReference>
<gene>
    <name evidence="1" type="ORF">ACFQPS_06775</name>
</gene>
<organism evidence="1 2">
    <name type="scientific">Rhodocista pekingensis</name>
    <dbReference type="NCBI Taxonomy" id="201185"/>
    <lineage>
        <taxon>Bacteria</taxon>
        <taxon>Pseudomonadati</taxon>
        <taxon>Pseudomonadota</taxon>
        <taxon>Alphaproteobacteria</taxon>
        <taxon>Rhodospirillales</taxon>
        <taxon>Azospirillaceae</taxon>
        <taxon>Rhodocista</taxon>
    </lineage>
</organism>
<accession>A0ABW2KSA9</accession>
<evidence type="ECO:0000313" key="2">
    <source>
        <dbReference type="Proteomes" id="UP001596456"/>
    </source>
</evidence>
<evidence type="ECO:0008006" key="3">
    <source>
        <dbReference type="Google" id="ProtNLM"/>
    </source>
</evidence>
<dbReference type="PROSITE" id="PS51318">
    <property type="entry name" value="TAT"/>
    <property type="match status" value="1"/>
</dbReference>
<keyword evidence="2" id="KW-1185">Reference proteome</keyword>
<proteinExistence type="predicted"/>
<dbReference type="Proteomes" id="UP001596456">
    <property type="component" value="Unassembled WGS sequence"/>
</dbReference>
<name>A0ABW2KSA9_9PROT</name>
<protein>
    <recommendedName>
        <fullName evidence="3">Flagellar protein FliL</fullName>
    </recommendedName>
</protein>
<dbReference type="InterPro" id="IPR006311">
    <property type="entry name" value="TAT_signal"/>
</dbReference>
<comment type="caution">
    <text evidence="1">The sequence shown here is derived from an EMBL/GenBank/DDBJ whole genome shotgun (WGS) entry which is preliminary data.</text>
</comment>
<evidence type="ECO:0000313" key="1">
    <source>
        <dbReference type="EMBL" id="MFC7332862.1"/>
    </source>
</evidence>
<reference evidence="2" key="1">
    <citation type="journal article" date="2019" name="Int. J. Syst. Evol. Microbiol.">
        <title>The Global Catalogue of Microorganisms (GCM) 10K type strain sequencing project: providing services to taxonomists for standard genome sequencing and annotation.</title>
        <authorList>
            <consortium name="The Broad Institute Genomics Platform"/>
            <consortium name="The Broad Institute Genome Sequencing Center for Infectious Disease"/>
            <person name="Wu L."/>
            <person name="Ma J."/>
        </authorList>
    </citation>
    <scope>NUCLEOTIDE SEQUENCE [LARGE SCALE GENOMIC DNA]</scope>
    <source>
        <strain evidence="2">CGMCC 1.16275</strain>
    </source>
</reference>
<sequence>MSARSSSAPARPAPGSAAPAGPVLGRRALLAGALAALPLLLAGGTAQAGGPYRPPQNHFRLQPFAIPVPARGPFGLATVELDIVLKADTWRDYARSQQPRLQGLLLAENWNLAVGSDGKVGAETALVLKERATDIAREVLGDIVTEVLIVSLVVT</sequence>